<evidence type="ECO:0000256" key="2">
    <source>
        <dbReference type="ARBA" id="ARBA00009045"/>
    </source>
</evidence>
<comment type="similarity">
    <text evidence="2">Belongs to the peptidase S54 family.</text>
</comment>
<reference evidence="9" key="1">
    <citation type="submission" date="2014-09" db="EMBL/GenBank/DDBJ databases">
        <authorList>
            <person name="Probst J Alexander"/>
        </authorList>
    </citation>
    <scope>NUCLEOTIDE SEQUENCE</scope>
</reference>
<feature type="transmembrane region" description="Helical" evidence="7">
    <location>
        <begin position="154"/>
        <end position="181"/>
    </location>
</feature>
<keyword evidence="4 9" id="KW-0378">Hydrolase</keyword>
<comment type="subcellular location">
    <subcellularLocation>
        <location evidence="1">Membrane</location>
        <topology evidence="1">Multi-pass membrane protein</topology>
    </subcellularLocation>
</comment>
<dbReference type="InterPro" id="IPR035952">
    <property type="entry name" value="Rhomboid-like_sf"/>
</dbReference>
<evidence type="ECO:0000256" key="6">
    <source>
        <dbReference type="ARBA" id="ARBA00023136"/>
    </source>
</evidence>
<dbReference type="InterPro" id="IPR050925">
    <property type="entry name" value="Rhomboid_protease_S54"/>
</dbReference>
<evidence type="ECO:0000256" key="1">
    <source>
        <dbReference type="ARBA" id="ARBA00004141"/>
    </source>
</evidence>
<dbReference type="GO" id="GO:0016020">
    <property type="term" value="C:membrane"/>
    <property type="evidence" value="ECO:0007669"/>
    <property type="project" value="UniProtKB-SubCell"/>
</dbReference>
<dbReference type="Gene3D" id="1.20.1540.10">
    <property type="entry name" value="Rhomboid-like"/>
    <property type="match status" value="1"/>
</dbReference>
<name>A0A098E7Z3_9ZZZZ</name>
<dbReference type="InterPro" id="IPR022764">
    <property type="entry name" value="Peptidase_S54_rhomboid_dom"/>
</dbReference>
<evidence type="ECO:0000259" key="8">
    <source>
        <dbReference type="Pfam" id="PF01694"/>
    </source>
</evidence>
<feature type="transmembrane region" description="Helical" evidence="7">
    <location>
        <begin position="88"/>
        <end position="107"/>
    </location>
</feature>
<feature type="transmembrane region" description="Helical" evidence="7">
    <location>
        <begin position="193"/>
        <end position="212"/>
    </location>
</feature>
<organism evidence="9">
    <name type="scientific">groundwater metagenome</name>
    <dbReference type="NCBI Taxonomy" id="717931"/>
    <lineage>
        <taxon>unclassified sequences</taxon>
        <taxon>metagenomes</taxon>
        <taxon>ecological metagenomes</taxon>
    </lineage>
</organism>
<keyword evidence="9" id="KW-0645">Protease</keyword>
<dbReference type="GO" id="GO:0004252">
    <property type="term" value="F:serine-type endopeptidase activity"/>
    <property type="evidence" value="ECO:0007669"/>
    <property type="project" value="InterPro"/>
</dbReference>
<feature type="transmembrane region" description="Helical" evidence="7">
    <location>
        <begin position="113"/>
        <end position="133"/>
    </location>
</feature>
<dbReference type="PANTHER" id="PTHR43731">
    <property type="entry name" value="RHOMBOID PROTEASE"/>
    <property type="match status" value="1"/>
</dbReference>
<dbReference type="GO" id="GO:0006508">
    <property type="term" value="P:proteolysis"/>
    <property type="evidence" value="ECO:0007669"/>
    <property type="project" value="UniProtKB-KW"/>
</dbReference>
<dbReference type="Pfam" id="PF01694">
    <property type="entry name" value="Rhomboid"/>
    <property type="match status" value="1"/>
</dbReference>
<feature type="domain" description="Peptidase S54 rhomboid" evidence="8">
    <location>
        <begin position="49"/>
        <end position="212"/>
    </location>
</feature>
<dbReference type="AlphaFoldDB" id="A0A098E7Z3"/>
<evidence type="ECO:0000256" key="3">
    <source>
        <dbReference type="ARBA" id="ARBA00022692"/>
    </source>
</evidence>
<keyword evidence="3 7" id="KW-0812">Transmembrane</keyword>
<accession>A0A098E7Z3</accession>
<dbReference type="EC" id="3.4.21.105" evidence="9"/>
<keyword evidence="6 7" id="KW-0472">Membrane</keyword>
<evidence type="ECO:0000256" key="5">
    <source>
        <dbReference type="ARBA" id="ARBA00022989"/>
    </source>
</evidence>
<gene>
    <name evidence="9" type="ORF">MSIBF_A1980015</name>
</gene>
<dbReference type="SUPFAM" id="SSF144091">
    <property type="entry name" value="Rhomboid-like"/>
    <property type="match status" value="1"/>
</dbReference>
<evidence type="ECO:0000313" key="9">
    <source>
        <dbReference type="EMBL" id="CEG12147.1"/>
    </source>
</evidence>
<keyword evidence="5 7" id="KW-1133">Transmembrane helix</keyword>
<proteinExistence type="inferred from homology"/>
<sequence length="248" mass="27404">MNNDKKAVIVVLLLIALTVAAYPFTSTGDNWQIYGINSYNFFQEGKFDPLITAIFTHLDEWHIFGNMIFLFVFGITLAAFIGWKKFIIVYFIGGIAGNLAWVIYPVIDEGAASVTAVGASGAVFAVMAALAMAKPKNAEDIAEKSEILKFFPHVPWLGLIFTMVMGEGILGFIGIIFYFLFVTVPDLILGEPVAHAAHFGGMLAGLVLGYLFKCKNDETDEDTKHNGHEKKYEEVMPVHDYDGFNTNK</sequence>
<dbReference type="PANTHER" id="PTHR43731:SF14">
    <property type="entry name" value="PRESENILIN-ASSOCIATED RHOMBOID-LIKE PROTEIN, MITOCHONDRIAL"/>
    <property type="match status" value="1"/>
</dbReference>
<evidence type="ECO:0000256" key="7">
    <source>
        <dbReference type="SAM" id="Phobius"/>
    </source>
</evidence>
<protein>
    <submittedName>
        <fullName evidence="9">Putative Rhomboid protease</fullName>
        <ecNumber evidence="9">3.4.21.105</ecNumber>
    </submittedName>
</protein>
<evidence type="ECO:0000256" key="4">
    <source>
        <dbReference type="ARBA" id="ARBA00022801"/>
    </source>
</evidence>
<dbReference type="EMBL" id="CCXY01000110">
    <property type="protein sequence ID" value="CEG12147.1"/>
    <property type="molecule type" value="Genomic_DNA"/>
</dbReference>
<feature type="transmembrane region" description="Helical" evidence="7">
    <location>
        <begin position="63"/>
        <end position="81"/>
    </location>
</feature>